<dbReference type="RefSeq" id="WP_160268301.1">
    <property type="nucleotide sequence ID" value="NZ_JDUV01000024.1"/>
</dbReference>
<reference evidence="4 5" key="1">
    <citation type="submission" date="2014-03" db="EMBL/GenBank/DDBJ databases">
        <title>Genomics of Bifidobacteria.</title>
        <authorList>
            <person name="Ventura M."/>
            <person name="Milani C."/>
            <person name="Lugli G.A."/>
        </authorList>
    </citation>
    <scope>NUCLEOTIDE SEQUENCE [LARGE SCALE GENOMIC DNA]</scope>
    <source>
        <strain evidence="4 5">DSM 23973</strain>
    </source>
</reference>
<evidence type="ECO:0000313" key="4">
    <source>
        <dbReference type="EMBL" id="KFI53833.1"/>
    </source>
</evidence>
<evidence type="ECO:0000259" key="2">
    <source>
        <dbReference type="Pfam" id="PF02368"/>
    </source>
</evidence>
<protein>
    <submittedName>
        <fullName evidence="4">Internalin</fullName>
    </submittedName>
</protein>
<dbReference type="SUPFAM" id="SSF55797">
    <property type="entry name" value="PR-1-like"/>
    <property type="match status" value="1"/>
</dbReference>
<dbReference type="Gene3D" id="2.60.40.1080">
    <property type="match status" value="1"/>
</dbReference>
<feature type="domain" description="DUF5648" evidence="3">
    <location>
        <begin position="366"/>
        <end position="499"/>
    </location>
</feature>
<dbReference type="InterPro" id="IPR003343">
    <property type="entry name" value="Big_2"/>
</dbReference>
<dbReference type="SUPFAM" id="SSF49373">
    <property type="entry name" value="Invasin/intimin cell-adhesion fragments"/>
    <property type="match status" value="1"/>
</dbReference>
<feature type="domain" description="SCP" evidence="1">
    <location>
        <begin position="137"/>
        <end position="242"/>
    </location>
</feature>
<name>A0A087A4Y3_9BIFI</name>
<proteinExistence type="predicted"/>
<dbReference type="InterPro" id="IPR043708">
    <property type="entry name" value="DUF5648"/>
</dbReference>
<dbReference type="Pfam" id="PF02368">
    <property type="entry name" value="Big_2"/>
    <property type="match status" value="1"/>
</dbReference>
<dbReference type="STRING" id="1437609.BCAL_1647"/>
<gene>
    <name evidence="4" type="ORF">BCAL_1647</name>
</gene>
<dbReference type="Pfam" id="PF00188">
    <property type="entry name" value="CAP"/>
    <property type="match status" value="1"/>
</dbReference>
<evidence type="ECO:0000259" key="3">
    <source>
        <dbReference type="Pfam" id="PF18885"/>
    </source>
</evidence>
<comment type="caution">
    <text evidence="4">The sequence shown here is derived from an EMBL/GenBank/DDBJ whole genome shotgun (WGS) entry which is preliminary data.</text>
</comment>
<feature type="domain" description="BIG2" evidence="2">
    <location>
        <begin position="293"/>
        <end position="344"/>
    </location>
</feature>
<accession>A0A087A4Y3</accession>
<dbReference type="InterPro" id="IPR035940">
    <property type="entry name" value="CAP_sf"/>
</dbReference>
<dbReference type="InterPro" id="IPR014044">
    <property type="entry name" value="CAP_dom"/>
</dbReference>
<organism evidence="4 5">
    <name type="scientific">Bifidobacterium callitrichos DSM 23973</name>
    <dbReference type="NCBI Taxonomy" id="1437609"/>
    <lineage>
        <taxon>Bacteria</taxon>
        <taxon>Bacillati</taxon>
        <taxon>Actinomycetota</taxon>
        <taxon>Actinomycetes</taxon>
        <taxon>Bifidobacteriales</taxon>
        <taxon>Bifidobacteriaceae</taxon>
        <taxon>Bifidobacterium</taxon>
    </lineage>
</organism>
<dbReference type="Pfam" id="PF18885">
    <property type="entry name" value="DUF5648"/>
    <property type="match status" value="1"/>
</dbReference>
<dbReference type="eggNOG" id="COG3757">
    <property type="taxonomic scope" value="Bacteria"/>
</dbReference>
<evidence type="ECO:0000313" key="5">
    <source>
        <dbReference type="Proteomes" id="UP000029072"/>
    </source>
</evidence>
<dbReference type="AlphaFoldDB" id="A0A087A4Y3"/>
<evidence type="ECO:0000259" key="1">
    <source>
        <dbReference type="Pfam" id="PF00188"/>
    </source>
</evidence>
<dbReference type="EMBL" id="JGYS01000013">
    <property type="protein sequence ID" value="KFI53833.1"/>
    <property type="molecule type" value="Genomic_DNA"/>
</dbReference>
<sequence length="500" mass="54218">MSASGTWGRLVVSVVVSMAMCAGTLGTVGIAMAGSGDSGIRSAASTARTIADAGAGDVVSGLGVALGSGVTVHVTETLDQRDVYAKALAHVIQWRRDALDDSRIRIERTVDGATASWTIREYLKQIGMSEQEYLSPKWSNALERIAVQRAVEAADYSLHHTRPNGESGFTAAYNGVTSDGEILAWGGGDIAHAIDAQWASEKQDYISHLAGNDTGQTGHYVQLIDPDRRWYGFGQGTSPDWGHAFAGESSTSAPAGDSATPTGWQGDFDVEVNVSDALLNQGVVSNLPMAMDAGATAQARATLMYLSGRYEFRGTWTSSDSSVAGVTPDGQFKALRAGHATITVSGQGKRFIFPITVQSVAAEKLPVYRVYNPNSGLHHYTTSSAERDYLIRRGWRDEHVSFNAVKDGDSSMMAAPVYREYNPNDGNHNWTMSRAEHDSLIRHGWRDEDVAWYVDPTASIDVYRLYNPNSGEHVYTTNHAEYEQVQRAGWHGENIAWKSL</sequence>
<dbReference type="Proteomes" id="UP000029072">
    <property type="component" value="Unassembled WGS sequence"/>
</dbReference>
<dbReference type="InterPro" id="IPR008964">
    <property type="entry name" value="Invasin/intimin_cell_adhesion"/>
</dbReference>